<keyword evidence="1" id="KW-0732">Signal</keyword>
<dbReference type="InterPro" id="IPR025348">
    <property type="entry name" value="DUF4252"/>
</dbReference>
<dbReference type="EMBL" id="JBBYHR010000001">
    <property type="protein sequence ID" value="MEL1243201.1"/>
    <property type="molecule type" value="Genomic_DNA"/>
</dbReference>
<dbReference type="Pfam" id="PF14060">
    <property type="entry name" value="DUF4252"/>
    <property type="match status" value="1"/>
</dbReference>
<keyword evidence="3" id="KW-1185">Reference proteome</keyword>
<evidence type="ECO:0000313" key="2">
    <source>
        <dbReference type="EMBL" id="MEL1243201.1"/>
    </source>
</evidence>
<proteinExistence type="predicted"/>
<feature type="chain" id="PRO_5046473998" evidence="1">
    <location>
        <begin position="20"/>
        <end position="176"/>
    </location>
</feature>
<dbReference type="RefSeq" id="WP_341695518.1">
    <property type="nucleotide sequence ID" value="NZ_JBBYHR010000001.1"/>
</dbReference>
<dbReference type="Proteomes" id="UP001464555">
    <property type="component" value="Unassembled WGS sequence"/>
</dbReference>
<feature type="signal peptide" evidence="1">
    <location>
        <begin position="1"/>
        <end position="19"/>
    </location>
</feature>
<gene>
    <name evidence="2" type="ORF">AAEO56_02910</name>
</gene>
<accession>A0ABU9HSR0</accession>
<evidence type="ECO:0000313" key="3">
    <source>
        <dbReference type="Proteomes" id="UP001464555"/>
    </source>
</evidence>
<protein>
    <submittedName>
        <fullName evidence="2">DUF4252 domain-containing protein</fullName>
    </submittedName>
</protein>
<reference evidence="2 3" key="1">
    <citation type="submission" date="2024-04" db="EMBL/GenBank/DDBJ databases">
        <title>Flavobacterium sp. DGU11 16S ribosomal RNA gene Genome sequencing and assembly.</title>
        <authorList>
            <person name="Park S."/>
        </authorList>
    </citation>
    <scope>NUCLEOTIDE SEQUENCE [LARGE SCALE GENOMIC DNA]</scope>
    <source>
        <strain evidence="2 3">DGU11</strain>
    </source>
</reference>
<organism evidence="2 3">
    <name type="scientific">Flavobacterium arundinis</name>
    <dbReference type="NCBI Taxonomy" id="3139143"/>
    <lineage>
        <taxon>Bacteria</taxon>
        <taxon>Pseudomonadati</taxon>
        <taxon>Bacteroidota</taxon>
        <taxon>Flavobacteriia</taxon>
        <taxon>Flavobacteriales</taxon>
        <taxon>Flavobacteriaceae</taxon>
        <taxon>Flavobacterium</taxon>
    </lineage>
</organism>
<name>A0ABU9HSR0_9FLAO</name>
<evidence type="ECO:0000256" key="1">
    <source>
        <dbReference type="SAM" id="SignalP"/>
    </source>
</evidence>
<sequence>MKNLIIAVVLALMPVLMHAQITAFDKFEDKTGIESVVVNKKMFQLMSEVKATGKDKADYQQYIDLIKKLDYLKVFRTTNAKYGADMKATVDTYLKKSPMDELMRMSEGGRNIKIYVKSGAKASQVRELLMFMDGGKQETVIMSLTGNFDISQISLLTDKLSLPGGMELKKASKTKK</sequence>
<comment type="caution">
    <text evidence="2">The sequence shown here is derived from an EMBL/GenBank/DDBJ whole genome shotgun (WGS) entry which is preliminary data.</text>
</comment>